<name>A0A914RR18_PAREQ</name>
<sequence>MKPEKLICRVQNYEWGGLGKDSIVASLKQAADHDFIIEENKPYAEVCLSVLIMSLERKSE</sequence>
<dbReference type="GO" id="GO:0008270">
    <property type="term" value="F:zinc ion binding"/>
    <property type="evidence" value="ECO:0007669"/>
    <property type="project" value="InterPro"/>
</dbReference>
<reference evidence="3" key="1">
    <citation type="submission" date="2022-11" db="UniProtKB">
        <authorList>
            <consortium name="WormBaseParasite"/>
        </authorList>
    </citation>
    <scope>IDENTIFICATION</scope>
</reference>
<dbReference type="Gene3D" id="2.60.120.10">
    <property type="entry name" value="Jelly Rolls"/>
    <property type="match status" value="1"/>
</dbReference>
<evidence type="ECO:0000313" key="3">
    <source>
        <dbReference type="WBParaSite" id="PEQ_0000727301-mRNA-1"/>
    </source>
</evidence>
<evidence type="ECO:0000259" key="1">
    <source>
        <dbReference type="Pfam" id="PF20511"/>
    </source>
</evidence>
<dbReference type="WBParaSite" id="PEQ_0000727301-mRNA-1">
    <property type="protein sequence ID" value="PEQ_0000727301-mRNA-1"/>
    <property type="gene ID" value="PEQ_0000727301"/>
</dbReference>
<dbReference type="InterPro" id="IPR046457">
    <property type="entry name" value="PMI_typeI_cat"/>
</dbReference>
<accession>A0A914RR18</accession>
<dbReference type="InterPro" id="IPR014710">
    <property type="entry name" value="RmlC-like_jellyroll"/>
</dbReference>
<dbReference type="InterPro" id="IPR011051">
    <property type="entry name" value="RmlC_Cupin_sf"/>
</dbReference>
<evidence type="ECO:0000313" key="2">
    <source>
        <dbReference type="Proteomes" id="UP000887564"/>
    </source>
</evidence>
<dbReference type="SUPFAM" id="SSF51182">
    <property type="entry name" value="RmlC-like cupins"/>
    <property type="match status" value="1"/>
</dbReference>
<keyword evidence="2" id="KW-1185">Reference proteome</keyword>
<proteinExistence type="predicted"/>
<organism evidence="2 3">
    <name type="scientific">Parascaris equorum</name>
    <name type="common">Equine roundworm</name>
    <dbReference type="NCBI Taxonomy" id="6256"/>
    <lineage>
        <taxon>Eukaryota</taxon>
        <taxon>Metazoa</taxon>
        <taxon>Ecdysozoa</taxon>
        <taxon>Nematoda</taxon>
        <taxon>Chromadorea</taxon>
        <taxon>Rhabditida</taxon>
        <taxon>Spirurina</taxon>
        <taxon>Ascaridomorpha</taxon>
        <taxon>Ascaridoidea</taxon>
        <taxon>Ascarididae</taxon>
        <taxon>Parascaris</taxon>
    </lineage>
</organism>
<dbReference type="AlphaFoldDB" id="A0A914RR18"/>
<feature type="domain" description="Phosphomannose isomerase type I catalytic" evidence="1">
    <location>
        <begin position="5"/>
        <end position="46"/>
    </location>
</feature>
<dbReference type="Pfam" id="PF20511">
    <property type="entry name" value="PMI_typeI_cat"/>
    <property type="match status" value="1"/>
</dbReference>
<dbReference type="Proteomes" id="UP000887564">
    <property type="component" value="Unplaced"/>
</dbReference>
<dbReference type="GO" id="GO:0004476">
    <property type="term" value="F:mannose-6-phosphate isomerase activity"/>
    <property type="evidence" value="ECO:0007669"/>
    <property type="project" value="InterPro"/>
</dbReference>
<protein>
    <submittedName>
        <fullName evidence="3">Phosphomannose isomerase type I catalytic domain-containing protein</fullName>
    </submittedName>
</protein>